<keyword evidence="1" id="KW-0732">Signal</keyword>
<organism evidence="2 3">
    <name type="scientific">Muricoccus roseus</name>
    <dbReference type="NCBI Taxonomy" id="198092"/>
    <lineage>
        <taxon>Bacteria</taxon>
        <taxon>Pseudomonadati</taxon>
        <taxon>Pseudomonadota</taxon>
        <taxon>Alphaproteobacteria</taxon>
        <taxon>Acetobacterales</taxon>
        <taxon>Roseomonadaceae</taxon>
        <taxon>Muricoccus</taxon>
    </lineage>
</organism>
<dbReference type="RefSeq" id="WP_139281460.1">
    <property type="nucleotide sequence ID" value="NZ_FQZF01000067.1"/>
</dbReference>
<dbReference type="AlphaFoldDB" id="A0A1M6T0W9"/>
<evidence type="ECO:0000313" key="3">
    <source>
        <dbReference type="Proteomes" id="UP000184387"/>
    </source>
</evidence>
<dbReference type="EMBL" id="FQZF01000067">
    <property type="protein sequence ID" value="SHK50438.1"/>
    <property type="molecule type" value="Genomic_DNA"/>
</dbReference>
<dbReference type="Proteomes" id="UP000184387">
    <property type="component" value="Unassembled WGS sequence"/>
</dbReference>
<evidence type="ECO:0000313" key="2">
    <source>
        <dbReference type="EMBL" id="SHK50438.1"/>
    </source>
</evidence>
<protein>
    <submittedName>
        <fullName evidence="2">Uncharacterized protein</fullName>
    </submittedName>
</protein>
<keyword evidence="3" id="KW-1185">Reference proteome</keyword>
<gene>
    <name evidence="2" type="ORF">SAMN02745194_05051</name>
</gene>
<dbReference type="PROSITE" id="PS51257">
    <property type="entry name" value="PROKAR_LIPOPROTEIN"/>
    <property type="match status" value="1"/>
</dbReference>
<feature type="chain" id="PRO_5013382502" evidence="1">
    <location>
        <begin position="19"/>
        <end position="57"/>
    </location>
</feature>
<name>A0A1M6T0W9_9PROT</name>
<feature type="signal peptide" evidence="1">
    <location>
        <begin position="1"/>
        <end position="18"/>
    </location>
</feature>
<dbReference type="STRING" id="198092.SAMN02745194_05051"/>
<accession>A0A1M6T0W9</accession>
<sequence length="57" mass="5753">MKPALLLSLLALAACASASEPPACKGEVFQLNPTRMLPPATLAAAAPVVAPARSVVR</sequence>
<proteinExistence type="predicted"/>
<evidence type="ECO:0000256" key="1">
    <source>
        <dbReference type="SAM" id="SignalP"/>
    </source>
</evidence>
<reference evidence="2 3" key="1">
    <citation type="submission" date="2016-11" db="EMBL/GenBank/DDBJ databases">
        <authorList>
            <person name="Jaros S."/>
            <person name="Januszkiewicz K."/>
            <person name="Wedrychowicz H."/>
        </authorList>
    </citation>
    <scope>NUCLEOTIDE SEQUENCE [LARGE SCALE GENOMIC DNA]</scope>
    <source>
        <strain evidence="2 3">DSM 14916</strain>
    </source>
</reference>